<feature type="domain" description="PurM-like N-terminal" evidence="2">
    <location>
        <begin position="36"/>
        <end position="142"/>
    </location>
</feature>
<dbReference type="PANTHER" id="PTHR30303">
    <property type="entry name" value="HYDROGENASE ISOENZYMES FORMATION PROTEIN HYPE"/>
    <property type="match status" value="1"/>
</dbReference>
<dbReference type="PIRSF" id="PIRSF005644">
    <property type="entry name" value="Hdrgns_mtr_HypE"/>
    <property type="match status" value="1"/>
</dbReference>
<feature type="domain" description="PurM-like C-terminal" evidence="3">
    <location>
        <begin position="155"/>
        <end position="315"/>
    </location>
</feature>
<dbReference type="InterPro" id="IPR036676">
    <property type="entry name" value="PurM-like_C_sf"/>
</dbReference>
<reference evidence="5" key="1">
    <citation type="journal article" date="2020" name="mSystems">
        <title>Genome- and Community-Level Interaction Insights into Carbon Utilization and Element Cycling Functions of Hydrothermarchaeota in Hydrothermal Sediment.</title>
        <authorList>
            <person name="Zhou Z."/>
            <person name="Liu Y."/>
            <person name="Xu W."/>
            <person name="Pan J."/>
            <person name="Luo Z.H."/>
            <person name="Li M."/>
        </authorList>
    </citation>
    <scope>NUCLEOTIDE SEQUENCE [LARGE SCALE GENOMIC DNA]</scope>
    <source>
        <strain evidence="5">SpSt-637</strain>
        <strain evidence="4">SpSt-667</strain>
    </source>
</reference>
<dbReference type="CDD" id="cd06061">
    <property type="entry name" value="PurM-like1"/>
    <property type="match status" value="1"/>
</dbReference>
<dbReference type="PANTHER" id="PTHR30303:SF4">
    <property type="entry name" value="HYDROGENASE EXPRESSION_FORMATION PROTEIN HYPE"/>
    <property type="match status" value="1"/>
</dbReference>
<dbReference type="AlphaFoldDB" id="A0A7C4JL04"/>
<comment type="similarity">
    <text evidence="1">Belongs to the HypE family.</text>
</comment>
<dbReference type="Gene3D" id="3.90.650.10">
    <property type="entry name" value="PurM-like C-terminal domain"/>
    <property type="match status" value="1"/>
</dbReference>
<comment type="caution">
    <text evidence="5">The sequence shown here is derived from an EMBL/GenBank/DDBJ whole genome shotgun (WGS) entry which is preliminary data.</text>
</comment>
<evidence type="ECO:0000256" key="1">
    <source>
        <dbReference type="ARBA" id="ARBA00006243"/>
    </source>
</evidence>
<dbReference type="Pfam" id="PF02769">
    <property type="entry name" value="AIRS_C"/>
    <property type="match status" value="1"/>
</dbReference>
<evidence type="ECO:0000313" key="4">
    <source>
        <dbReference type="EMBL" id="HGQ36775.1"/>
    </source>
</evidence>
<gene>
    <name evidence="5" type="ORF">ENU08_07520</name>
    <name evidence="4" type="ORF">ENU41_08915</name>
</gene>
<dbReference type="InterPro" id="IPR036921">
    <property type="entry name" value="PurM-like_N_sf"/>
</dbReference>
<dbReference type="InterPro" id="IPR016188">
    <property type="entry name" value="PurM-like_N"/>
</dbReference>
<dbReference type="EMBL" id="DTCK01000048">
    <property type="protein sequence ID" value="HGQ36775.1"/>
    <property type="molecule type" value="Genomic_DNA"/>
</dbReference>
<organism evidence="5">
    <name type="scientific">Ignisphaera aggregans</name>
    <dbReference type="NCBI Taxonomy" id="334771"/>
    <lineage>
        <taxon>Archaea</taxon>
        <taxon>Thermoproteota</taxon>
        <taxon>Thermoprotei</taxon>
        <taxon>Desulfurococcales</taxon>
        <taxon>Desulfurococcaceae</taxon>
        <taxon>Ignisphaera</taxon>
    </lineage>
</organism>
<sequence>MVIKLPGKISPQLLSRLILGRVGVIDPDVIVGPSIGEDAAIIDLGDEKVLVVHVDPITGAIEHLGWLAVHIACNDVAVRGVKPRWLLSVLYFPEDADEELIDKIAHQIHEAAREVEVMVVGGHSEYTPGLNRPLISMTAIGLGEKNKYVTTSGARVGDAVIMTKTVGLEGTSILATDFTEILLNKGVSENIIRSAAEFIKKVSVVKEALALANAGLATSMHDPTEGGLLGGLAEIAYASHKTLYIYEDRVRVAEETKIIAHALNLDPLKLISSGVLVATVPKDRVEEALYVLGRIGVEASIIGFVGAKSDSYVVVHRGNDRIEKIVDIYIKDELARAWELWGKT</sequence>
<protein>
    <submittedName>
        <fullName evidence="5">Hydrogenase assembly protein HupF</fullName>
    </submittedName>
</protein>
<dbReference type="EMBL" id="DTBD01000069">
    <property type="protein sequence ID" value="HGQ65075.1"/>
    <property type="molecule type" value="Genomic_DNA"/>
</dbReference>
<dbReference type="SUPFAM" id="SSF55326">
    <property type="entry name" value="PurM N-terminal domain-like"/>
    <property type="match status" value="1"/>
</dbReference>
<dbReference type="InterPro" id="IPR010918">
    <property type="entry name" value="PurM-like_C_dom"/>
</dbReference>
<evidence type="ECO:0000259" key="3">
    <source>
        <dbReference type="Pfam" id="PF02769"/>
    </source>
</evidence>
<dbReference type="Gene3D" id="3.30.1330.10">
    <property type="entry name" value="PurM-like, N-terminal domain"/>
    <property type="match status" value="1"/>
</dbReference>
<dbReference type="SUPFAM" id="SSF56042">
    <property type="entry name" value="PurM C-terminal domain-like"/>
    <property type="match status" value="1"/>
</dbReference>
<name>A0A7C4JL04_9CREN</name>
<evidence type="ECO:0000259" key="2">
    <source>
        <dbReference type="Pfam" id="PF00586"/>
    </source>
</evidence>
<evidence type="ECO:0000313" key="5">
    <source>
        <dbReference type="EMBL" id="HGQ65075.1"/>
    </source>
</evidence>
<dbReference type="GO" id="GO:0051604">
    <property type="term" value="P:protein maturation"/>
    <property type="evidence" value="ECO:0007669"/>
    <property type="project" value="TreeGrafter"/>
</dbReference>
<dbReference type="Pfam" id="PF00586">
    <property type="entry name" value="AIRS"/>
    <property type="match status" value="1"/>
</dbReference>
<proteinExistence type="inferred from homology"/>
<dbReference type="InterPro" id="IPR011854">
    <property type="entry name" value="HypE"/>
</dbReference>
<accession>A0A7C4JL04</accession>